<evidence type="ECO:0000259" key="2">
    <source>
        <dbReference type="Pfam" id="PF03816"/>
    </source>
</evidence>
<evidence type="ECO:0000256" key="1">
    <source>
        <dbReference type="ARBA" id="ARBA00006068"/>
    </source>
</evidence>
<feature type="domain" description="Cell envelope-related transcriptional attenuator" evidence="2">
    <location>
        <begin position="92"/>
        <end position="240"/>
    </location>
</feature>
<gene>
    <name evidence="3" type="ORF">HSX42_17395</name>
</gene>
<name>A0ABY9QAN9_GEOTD</name>
<reference evidence="3 4" key="1">
    <citation type="submission" date="2023-08" db="EMBL/GenBank/DDBJ databases">
        <title>Complete genome sequence of Geobacillus thermodenitrificans K1041, a genetically tractable strain representative of the genus Geobacillus.</title>
        <authorList>
            <person name="Kani S."/>
            <person name="Suzuki H."/>
        </authorList>
    </citation>
    <scope>NUCLEOTIDE SEQUENCE [LARGE SCALE GENOMIC DNA]</scope>
    <source>
        <strain evidence="3 4">K1041</strain>
    </source>
</reference>
<comment type="similarity">
    <text evidence="1">Belongs to the LytR/CpsA/Psr (LCP) family.</text>
</comment>
<dbReference type="EMBL" id="CP133461">
    <property type="protein sequence ID" value="WMV75967.1"/>
    <property type="molecule type" value="Genomic_DNA"/>
</dbReference>
<evidence type="ECO:0000313" key="4">
    <source>
        <dbReference type="Proteomes" id="UP001297580"/>
    </source>
</evidence>
<proteinExistence type="inferred from homology"/>
<dbReference type="PANTHER" id="PTHR33392">
    <property type="entry name" value="POLYISOPRENYL-TEICHOIC ACID--PEPTIDOGLYCAN TEICHOIC ACID TRANSFERASE TAGU"/>
    <property type="match status" value="1"/>
</dbReference>
<dbReference type="Pfam" id="PF03816">
    <property type="entry name" value="LytR_cpsA_psr"/>
    <property type="match status" value="1"/>
</dbReference>
<dbReference type="RefSeq" id="WP_311088174.1">
    <property type="nucleotide sequence ID" value="NZ_CP133461.1"/>
</dbReference>
<sequence>MKRKRKRKKRIKKRILKWIVLSLILFLGASATYSAYLLFKTSAVAEKAQKLLARGEKSEKRIKPVDPKYDNISILFVGIDDSEKRKLGGKTRADALILATFNRQERSIKMVSIPRDSYVYIPVEQKQDKINHSHVFGDIDGTIETVEELFDVPVDYYVRLNFNAFIQIVDTLGGIDVDVPITFTEQDSKDRAKAIHLEKGYQHLNGEEALALARTRKIDNDLERGKRQQLILEAIIQKALSIKSITRYDDLIEALGDNITTNMSFGELLSLYRYALNGGIDIERYQLTGNDMYLNRTYYFQLDEQNVQEISQMLKRHLELNETRRAFFQNKAA</sequence>
<organism evidence="3 4">
    <name type="scientific">Geobacillus thermodenitrificans</name>
    <dbReference type="NCBI Taxonomy" id="33940"/>
    <lineage>
        <taxon>Bacteria</taxon>
        <taxon>Bacillati</taxon>
        <taxon>Bacillota</taxon>
        <taxon>Bacilli</taxon>
        <taxon>Bacillales</taxon>
        <taxon>Anoxybacillaceae</taxon>
        <taxon>Geobacillus</taxon>
    </lineage>
</organism>
<evidence type="ECO:0000313" key="3">
    <source>
        <dbReference type="EMBL" id="WMV75967.1"/>
    </source>
</evidence>
<dbReference type="NCBIfam" id="TIGR00350">
    <property type="entry name" value="lytR_cpsA_psr"/>
    <property type="match status" value="1"/>
</dbReference>
<dbReference type="InterPro" id="IPR050922">
    <property type="entry name" value="LytR/CpsA/Psr_CW_biosynth"/>
</dbReference>
<protein>
    <submittedName>
        <fullName evidence="3">LCP family protein</fullName>
    </submittedName>
</protein>
<dbReference type="InterPro" id="IPR004474">
    <property type="entry name" value="LytR_CpsA_psr"/>
</dbReference>
<dbReference type="Gene3D" id="3.40.630.190">
    <property type="entry name" value="LCP protein"/>
    <property type="match status" value="1"/>
</dbReference>
<dbReference type="PANTHER" id="PTHR33392:SF3">
    <property type="entry name" value="POLYISOPRENYL-TEICHOIC ACID--PEPTIDOGLYCAN TEICHOIC ACID TRANSFERASE TAGT"/>
    <property type="match status" value="1"/>
</dbReference>
<keyword evidence="4" id="KW-1185">Reference proteome</keyword>
<dbReference type="Proteomes" id="UP001297580">
    <property type="component" value="Chromosome"/>
</dbReference>
<accession>A0ABY9QAN9</accession>